<dbReference type="STRING" id="565033.GACE_0635"/>
<evidence type="ECO:0000256" key="2">
    <source>
        <dbReference type="ARBA" id="ARBA00007097"/>
    </source>
</evidence>
<dbReference type="InterPro" id="IPR036197">
    <property type="entry name" value="NarG-like_sf"/>
</dbReference>
<keyword evidence="10" id="KW-0411">Iron-sulfur</keyword>
<dbReference type="Pfam" id="PF02754">
    <property type="entry name" value="CCG"/>
    <property type="match status" value="2"/>
</dbReference>
<keyword evidence="4" id="KW-0004">4Fe-4S</keyword>
<dbReference type="InterPro" id="IPR051460">
    <property type="entry name" value="HdrC_iron-sulfur_subunit"/>
</dbReference>
<dbReference type="KEGG" id="gac:GACE_0635"/>
<evidence type="ECO:0000313" key="14">
    <source>
        <dbReference type="EMBL" id="AIY89687.1"/>
    </source>
</evidence>
<dbReference type="SUPFAM" id="SSF46548">
    <property type="entry name" value="alpha-helical ferredoxin"/>
    <property type="match status" value="1"/>
</dbReference>
<evidence type="ECO:0000256" key="6">
    <source>
        <dbReference type="ARBA" id="ARBA00022723"/>
    </source>
</evidence>
<feature type="transmembrane region" description="Helical" evidence="12">
    <location>
        <begin position="82"/>
        <end position="105"/>
    </location>
</feature>
<accession>A0A0A7GFG6</accession>
<dbReference type="InterPro" id="IPR004017">
    <property type="entry name" value="Cys_rich_dom"/>
</dbReference>
<dbReference type="GO" id="GO:0051539">
    <property type="term" value="F:4 iron, 4 sulfur cluster binding"/>
    <property type="evidence" value="ECO:0007669"/>
    <property type="project" value="UniProtKB-KW"/>
</dbReference>
<keyword evidence="11 12" id="KW-0472">Membrane</keyword>
<protein>
    <submittedName>
        <fullName evidence="14">Fe-S oxidoreductase</fullName>
    </submittedName>
</protein>
<keyword evidence="5 12" id="KW-0812">Transmembrane</keyword>
<dbReference type="Pfam" id="PF13183">
    <property type="entry name" value="Fer4_8"/>
    <property type="match status" value="1"/>
</dbReference>
<dbReference type="SUPFAM" id="SSF103501">
    <property type="entry name" value="Respiratory nitrate reductase 1 gamma chain"/>
    <property type="match status" value="1"/>
</dbReference>
<dbReference type="PANTHER" id="PTHR43255">
    <property type="entry name" value="IRON-SULFUR-BINDING OXIDOREDUCTASE FADF-RELATED-RELATED"/>
    <property type="match status" value="1"/>
</dbReference>
<dbReference type="GO" id="GO:0016491">
    <property type="term" value="F:oxidoreductase activity"/>
    <property type="evidence" value="ECO:0007669"/>
    <property type="project" value="UniProtKB-KW"/>
</dbReference>
<keyword evidence="3" id="KW-1003">Cell membrane</keyword>
<keyword evidence="7 12" id="KW-1133">Transmembrane helix</keyword>
<feature type="domain" description="4Fe-4S ferredoxin-type" evidence="13">
    <location>
        <begin position="270"/>
        <end position="301"/>
    </location>
</feature>
<evidence type="ECO:0000313" key="15">
    <source>
        <dbReference type="Proteomes" id="UP000030624"/>
    </source>
</evidence>
<evidence type="ECO:0000256" key="11">
    <source>
        <dbReference type="ARBA" id="ARBA00023136"/>
    </source>
</evidence>
<feature type="transmembrane region" description="Helical" evidence="12">
    <location>
        <begin position="210"/>
        <end position="228"/>
    </location>
</feature>
<evidence type="ECO:0000256" key="7">
    <source>
        <dbReference type="ARBA" id="ARBA00022989"/>
    </source>
</evidence>
<dbReference type="Proteomes" id="UP000030624">
    <property type="component" value="Chromosome"/>
</dbReference>
<evidence type="ECO:0000256" key="4">
    <source>
        <dbReference type="ARBA" id="ARBA00022485"/>
    </source>
</evidence>
<dbReference type="InterPro" id="IPR009051">
    <property type="entry name" value="Helical_ferredxn"/>
</dbReference>
<dbReference type="InterPro" id="IPR017900">
    <property type="entry name" value="4Fe4S_Fe_S_CS"/>
</dbReference>
<gene>
    <name evidence="14" type="ORF">GACE_0635</name>
</gene>
<dbReference type="GO" id="GO:0005886">
    <property type="term" value="C:plasma membrane"/>
    <property type="evidence" value="ECO:0007669"/>
    <property type="project" value="UniProtKB-SubCell"/>
</dbReference>
<evidence type="ECO:0000256" key="12">
    <source>
        <dbReference type="SAM" id="Phobius"/>
    </source>
</evidence>
<dbReference type="PROSITE" id="PS51379">
    <property type="entry name" value="4FE4S_FER_2"/>
    <property type="match status" value="1"/>
</dbReference>
<feature type="transmembrane region" description="Helical" evidence="12">
    <location>
        <begin position="20"/>
        <end position="40"/>
    </location>
</feature>
<evidence type="ECO:0000256" key="10">
    <source>
        <dbReference type="ARBA" id="ARBA00023014"/>
    </source>
</evidence>
<keyword evidence="6" id="KW-0479">Metal-binding</keyword>
<sequence length="659" mass="74789">MEAPTRELLWGIGKSLPYYVHYALFLIATLIFLAGVYRWYRILKIARNDEDRLDNLGKRIWYTIRDGFLFVRLYFRESQMGLMHILILWGFIVLTIGTLILTVAADINSSFFRGTFYLIHEALMDLAGLALLLGLIIAVVNRYSTKPSRFSKAWPYAKDDGAVLLLLLTITVLGFAVEAIRIASGTPAYTAIIGEAIAKLLPYDLGLYRTLWSVHSLLALLFIALIPYTKLAHVIAAPLNILTRSERGAAARTVEDEEYLGAIEPGDLQWRDILSSLACMRCGRCQDMCPASNSGTTLSPMFLMQNLRKTLNENFDMLGRPKKEDVLLLDNVLDMEAVWACTTCRACMEMCPIYIEQMEIIGEMRRGIVESGEAPPDIRDFLTNVQKQKNPWGEAKYKRDAWAKDLDVPRTKDSEFEWLWWVGCGHAFDNRNKIVAKKLVRILNEIGVSYAILGREEGCCGNDVRRVGEEGLFQVLKEENVAAFEKYGVEKLFATSPHCYNTFRNEYENVEAKFILEIIYDAIKDGRLKLKHPVNRRVTFHDPCYLGRYNGMYELPREILKAIPGIELVEMERNRDRAFCCGGGGGNLVREYPGDDRPNNIRAREAGDTGADVLAVACPFCMIMLEDGVKMEKLDDRMAVMDVIELVYESAFGPEEEEQ</sequence>
<evidence type="ECO:0000256" key="5">
    <source>
        <dbReference type="ARBA" id="ARBA00022692"/>
    </source>
</evidence>
<dbReference type="InterPro" id="IPR017896">
    <property type="entry name" value="4Fe4S_Fe-S-bd"/>
</dbReference>
<dbReference type="InterPro" id="IPR023234">
    <property type="entry name" value="NarG-like_domain"/>
</dbReference>
<proteinExistence type="inferred from homology"/>
<dbReference type="eggNOG" id="arCOG00332">
    <property type="taxonomic scope" value="Archaea"/>
</dbReference>
<feature type="transmembrane region" description="Helical" evidence="12">
    <location>
        <begin position="161"/>
        <end position="180"/>
    </location>
</feature>
<organism evidence="14 15">
    <name type="scientific">Geoglobus acetivorans</name>
    <dbReference type="NCBI Taxonomy" id="565033"/>
    <lineage>
        <taxon>Archaea</taxon>
        <taxon>Methanobacteriati</taxon>
        <taxon>Methanobacteriota</taxon>
        <taxon>Archaeoglobi</taxon>
        <taxon>Archaeoglobales</taxon>
        <taxon>Archaeoglobaceae</taxon>
        <taxon>Geoglobus</taxon>
    </lineage>
</organism>
<feature type="transmembrane region" description="Helical" evidence="12">
    <location>
        <begin position="117"/>
        <end position="140"/>
    </location>
</feature>
<keyword evidence="8" id="KW-0560">Oxidoreductase</keyword>
<reference evidence="14 15" key="1">
    <citation type="journal article" date="2015" name="Appl. Environ. Microbiol.">
        <title>The Geoglobus acetivorans genome: Fe(III) reduction, acetate utilization, autotrophic growth, and degradation of aromatic compounds in a hyperthermophilic archaeon.</title>
        <authorList>
            <person name="Mardanov A.V."/>
            <person name="Slododkina G.B."/>
            <person name="Slobodkin A.I."/>
            <person name="Beletsky A.V."/>
            <person name="Gavrilov S.N."/>
            <person name="Kublanov I.V."/>
            <person name="Bonch-Osmolovskaya E.A."/>
            <person name="Skryabin K.G."/>
            <person name="Ravin N.V."/>
        </authorList>
    </citation>
    <scope>NUCLEOTIDE SEQUENCE [LARGE SCALE GENOMIC DNA]</scope>
    <source>
        <strain evidence="14 15">SBH6</strain>
    </source>
</reference>
<dbReference type="HOGENOM" id="CLU_005304_1_0_2"/>
<dbReference type="EMBL" id="CP009552">
    <property type="protein sequence ID" value="AIY89687.1"/>
    <property type="molecule type" value="Genomic_DNA"/>
</dbReference>
<dbReference type="GeneID" id="24797234"/>
<dbReference type="AlphaFoldDB" id="A0A0A7GFG6"/>
<comment type="subcellular location">
    <subcellularLocation>
        <location evidence="1">Cell membrane</location>
        <topology evidence="1">Multi-pass membrane protein</topology>
    </subcellularLocation>
</comment>
<dbReference type="PANTHER" id="PTHR43255:SF1">
    <property type="entry name" value="IRON-SULFUR-BINDING OXIDOREDUCTASE FADF-RELATED"/>
    <property type="match status" value="1"/>
</dbReference>
<name>A0A0A7GFG6_GEOAI</name>
<dbReference type="Pfam" id="PF02665">
    <property type="entry name" value="Nitrate_red_gam"/>
    <property type="match status" value="1"/>
</dbReference>
<comment type="similarity">
    <text evidence="2">Belongs to the HdrC family.</text>
</comment>
<evidence type="ECO:0000256" key="9">
    <source>
        <dbReference type="ARBA" id="ARBA00023004"/>
    </source>
</evidence>
<evidence type="ECO:0000256" key="1">
    <source>
        <dbReference type="ARBA" id="ARBA00004651"/>
    </source>
</evidence>
<keyword evidence="9" id="KW-0408">Iron</keyword>
<dbReference type="GO" id="GO:0046872">
    <property type="term" value="F:metal ion binding"/>
    <property type="evidence" value="ECO:0007669"/>
    <property type="project" value="UniProtKB-KW"/>
</dbReference>
<dbReference type="PROSITE" id="PS00198">
    <property type="entry name" value="4FE4S_FER_1"/>
    <property type="match status" value="1"/>
</dbReference>
<dbReference type="Gene3D" id="1.20.950.20">
    <property type="entry name" value="Transmembrane di-heme cytochromes, Chain C"/>
    <property type="match status" value="1"/>
</dbReference>
<evidence type="ECO:0000259" key="13">
    <source>
        <dbReference type="PROSITE" id="PS51379"/>
    </source>
</evidence>
<evidence type="ECO:0000256" key="3">
    <source>
        <dbReference type="ARBA" id="ARBA00022475"/>
    </source>
</evidence>
<dbReference type="Gene3D" id="1.10.1060.10">
    <property type="entry name" value="Alpha-helical ferredoxin"/>
    <property type="match status" value="1"/>
</dbReference>
<evidence type="ECO:0000256" key="8">
    <source>
        <dbReference type="ARBA" id="ARBA00023002"/>
    </source>
</evidence>
<dbReference type="RefSeq" id="WP_048093579.1">
    <property type="nucleotide sequence ID" value="NZ_CP009552.1"/>
</dbReference>